<evidence type="ECO:0000313" key="1">
    <source>
        <dbReference type="EnsemblPlants" id="Bo9g111200.1"/>
    </source>
</evidence>
<dbReference type="EnsemblPlants" id="Bo9g111200.1">
    <property type="protein sequence ID" value="Bo9g111200.1"/>
    <property type="gene ID" value="Bo9g111200"/>
</dbReference>
<proteinExistence type="predicted"/>
<dbReference type="Pfam" id="PF04827">
    <property type="entry name" value="Plant_tran"/>
    <property type="match status" value="1"/>
</dbReference>
<accession>A0A0D3EAN3</accession>
<dbReference type="AlphaFoldDB" id="A0A0D3EAN3"/>
<organism evidence="1 2">
    <name type="scientific">Brassica oleracea var. oleracea</name>
    <dbReference type="NCBI Taxonomy" id="109376"/>
    <lineage>
        <taxon>Eukaryota</taxon>
        <taxon>Viridiplantae</taxon>
        <taxon>Streptophyta</taxon>
        <taxon>Embryophyta</taxon>
        <taxon>Tracheophyta</taxon>
        <taxon>Spermatophyta</taxon>
        <taxon>Magnoliopsida</taxon>
        <taxon>eudicotyledons</taxon>
        <taxon>Gunneridae</taxon>
        <taxon>Pentapetalae</taxon>
        <taxon>rosids</taxon>
        <taxon>malvids</taxon>
        <taxon>Brassicales</taxon>
        <taxon>Brassicaceae</taxon>
        <taxon>Brassiceae</taxon>
        <taxon>Brassica</taxon>
    </lineage>
</organism>
<reference evidence="1" key="2">
    <citation type="submission" date="2015-03" db="UniProtKB">
        <authorList>
            <consortium name="EnsemblPlants"/>
        </authorList>
    </citation>
    <scope>IDENTIFICATION</scope>
</reference>
<dbReference type="PANTHER" id="PTHR47150">
    <property type="entry name" value="OS12G0169200 PROTEIN"/>
    <property type="match status" value="1"/>
</dbReference>
<evidence type="ECO:0000313" key="2">
    <source>
        <dbReference type="Proteomes" id="UP000032141"/>
    </source>
</evidence>
<sequence>MEDEMRDMKAHKAYYNMLHFISDAQQGIPKLCPCGSITKEFVDEDDTYDYLPGKRYFICTDYQNDGLHFRQPWVMGVQQEIERLKLKFLEQEKLLRECEALKANMADEVGRRLDAAVNEAFDEYFEDTYNSIVENRTDKKKKHAYVERNREAGHNCLWNDYFSENPSFPENLFRRRFHMNKQVFMRIINTLSANVPFFQQRRDAVGRLGLSTLQKCTAAIRMLAYGCAADAVDEYLRLGESTALSCLTHFTDAVILLFGEEYLRRPIPEDLQRLLDIGEIRGFPGMIGSIDCMHWEWKNCPTAWKGQYTRGSGKPTLVLEAVASQDLWIWHTYFGSPGTLNDINVLDRSPVFDDIYQGRSPRVTYMVNGHQYDLAYYLTDGIYPKWSTFIQSITLPQGPKAELFAKVQEATRKDVERAFGVL</sequence>
<dbReference type="Proteomes" id="UP000032141">
    <property type="component" value="Chromosome C9"/>
</dbReference>
<dbReference type="InterPro" id="IPR006912">
    <property type="entry name" value="Harbinger_derived_prot"/>
</dbReference>
<keyword evidence="2" id="KW-1185">Reference proteome</keyword>
<reference evidence="1 2" key="1">
    <citation type="journal article" date="2014" name="Genome Biol.">
        <title>Transcriptome and methylome profiling reveals relics of genome dominance in the mesopolyploid Brassica oleracea.</title>
        <authorList>
            <person name="Parkin I.A."/>
            <person name="Koh C."/>
            <person name="Tang H."/>
            <person name="Robinson S.J."/>
            <person name="Kagale S."/>
            <person name="Clarke W.E."/>
            <person name="Town C.D."/>
            <person name="Nixon J."/>
            <person name="Krishnakumar V."/>
            <person name="Bidwell S.L."/>
            <person name="Denoeud F."/>
            <person name="Belcram H."/>
            <person name="Links M.G."/>
            <person name="Just J."/>
            <person name="Clarke C."/>
            <person name="Bender T."/>
            <person name="Huebert T."/>
            <person name="Mason A.S."/>
            <person name="Pires J.C."/>
            <person name="Barker G."/>
            <person name="Moore J."/>
            <person name="Walley P.G."/>
            <person name="Manoli S."/>
            <person name="Batley J."/>
            <person name="Edwards D."/>
            <person name="Nelson M.N."/>
            <person name="Wang X."/>
            <person name="Paterson A.H."/>
            <person name="King G."/>
            <person name="Bancroft I."/>
            <person name="Chalhoub B."/>
            <person name="Sharpe A.G."/>
        </authorList>
    </citation>
    <scope>NUCLEOTIDE SEQUENCE</scope>
    <source>
        <strain evidence="1 2">cv. TO1000</strain>
    </source>
</reference>
<name>A0A0D3EAN3_BRAOL</name>
<protein>
    <submittedName>
        <fullName evidence="1">Uncharacterized protein</fullName>
    </submittedName>
</protein>
<dbReference type="HOGENOM" id="CLU_012390_8_0_1"/>
<dbReference type="Gramene" id="Bo9g111200.1">
    <property type="protein sequence ID" value="Bo9g111200.1"/>
    <property type="gene ID" value="Bo9g111200"/>
</dbReference>
<dbReference type="PANTHER" id="PTHR47150:SF5">
    <property type="entry name" value="OS07G0546750 PROTEIN"/>
    <property type="match status" value="1"/>
</dbReference>